<evidence type="ECO:0000313" key="2">
    <source>
        <dbReference type="EMBL" id="OWL96548.1"/>
    </source>
</evidence>
<dbReference type="Proteomes" id="UP000197208">
    <property type="component" value="Unassembled WGS sequence"/>
</dbReference>
<dbReference type="RefSeq" id="WP_088248336.1">
    <property type="nucleotide sequence ID" value="NZ_NHMK01000011.1"/>
</dbReference>
<evidence type="ECO:0000313" key="3">
    <source>
        <dbReference type="Proteomes" id="UP000197208"/>
    </source>
</evidence>
<accession>A0A2D0A7Z7</accession>
<organism evidence="2 3">
    <name type="scientific">Deinococcus indicus</name>
    <dbReference type="NCBI Taxonomy" id="223556"/>
    <lineage>
        <taxon>Bacteria</taxon>
        <taxon>Thermotogati</taxon>
        <taxon>Deinococcota</taxon>
        <taxon>Deinococci</taxon>
        <taxon>Deinococcales</taxon>
        <taxon>Deinococcaceae</taxon>
        <taxon>Deinococcus</taxon>
    </lineage>
</organism>
<reference evidence="2 3" key="1">
    <citation type="submission" date="2017-05" db="EMBL/GenBank/DDBJ databases">
        <title>De novo genome assembly of Deniococcus indicus strain DR1.</title>
        <authorList>
            <person name="Chauhan D."/>
            <person name="Yennamalli R.M."/>
            <person name="Priyadarshini R."/>
        </authorList>
    </citation>
    <scope>NUCLEOTIDE SEQUENCE [LARGE SCALE GENOMIC DNA]</scope>
    <source>
        <strain evidence="2 3">DR1</strain>
    </source>
</reference>
<protein>
    <submittedName>
        <fullName evidence="2">Uncharacterized protein</fullName>
    </submittedName>
</protein>
<proteinExistence type="predicted"/>
<gene>
    <name evidence="2" type="ORF">CBQ26_09225</name>
</gene>
<dbReference type="EMBL" id="NHMK01000011">
    <property type="protein sequence ID" value="OWL96548.1"/>
    <property type="molecule type" value="Genomic_DNA"/>
</dbReference>
<comment type="caution">
    <text evidence="2">The sequence shown here is derived from an EMBL/GenBank/DDBJ whole genome shotgun (WGS) entry which is preliminary data.</text>
</comment>
<keyword evidence="3" id="KW-1185">Reference proteome</keyword>
<name>A0A2D0A7Z7_9DEIO</name>
<sequence>MSEDLRYSPHFIKAVAGAADLMADIDAFEEIGCRFGRVTAALIRLKLKDPYADELEVEGAIFRAVGLRERLIVLSHVAKPSETDPATPTLRPFAALLAEHGLTHARLVSPNTWTAWVEVSRDGRTWRKLRSTTPPPPPAPPTTVIDAEMPPLEESHE</sequence>
<dbReference type="AlphaFoldDB" id="A0A2D0A7Z7"/>
<evidence type="ECO:0000256" key="1">
    <source>
        <dbReference type="SAM" id="MobiDB-lite"/>
    </source>
</evidence>
<feature type="region of interest" description="Disordered" evidence="1">
    <location>
        <begin position="127"/>
        <end position="157"/>
    </location>
</feature>